<dbReference type="Pfam" id="PF07734">
    <property type="entry name" value="FBA_1"/>
    <property type="match status" value="1"/>
</dbReference>
<evidence type="ECO:0000313" key="2">
    <source>
        <dbReference type="EMBL" id="CAA7018577.1"/>
    </source>
</evidence>
<dbReference type="Proteomes" id="UP000467841">
    <property type="component" value="Unassembled WGS sequence"/>
</dbReference>
<evidence type="ECO:0000313" key="3">
    <source>
        <dbReference type="Proteomes" id="UP000467841"/>
    </source>
</evidence>
<dbReference type="InterPro" id="IPR017451">
    <property type="entry name" value="F-box-assoc_interact_dom"/>
</dbReference>
<gene>
    <name evidence="2" type="ORF">MERR_LOCUS5812</name>
</gene>
<keyword evidence="3" id="KW-1185">Reference proteome</keyword>
<name>A0A6D2I035_9BRAS</name>
<sequence length="177" mass="20747">MHIEQAAATATRERESQLIMLMDHNLYLKSVVFDVDPLIKPRGKLTCLGEQVKISRVFHCDGLLLCMLKDNAMVVVWNPYLRQTRRIEPSCHSRRLYDGNIYMYALGYENKKNKACRSHKILKLYNERAKYRLSCYEIYNLDSGLWRTLDVPPHTWFLNHDETESSVSLKGNTYCVL</sequence>
<dbReference type="OrthoDB" id="1023747at2759"/>
<reference evidence="2" key="1">
    <citation type="submission" date="2020-01" db="EMBL/GenBank/DDBJ databases">
        <authorList>
            <person name="Mishra B."/>
        </authorList>
    </citation>
    <scope>NUCLEOTIDE SEQUENCE [LARGE SCALE GENOMIC DNA]</scope>
</reference>
<dbReference type="InterPro" id="IPR006527">
    <property type="entry name" value="F-box-assoc_dom_typ1"/>
</dbReference>
<feature type="domain" description="F-box associated beta-propeller type 1" evidence="1">
    <location>
        <begin position="17"/>
        <end position="176"/>
    </location>
</feature>
<dbReference type="InterPro" id="IPR011043">
    <property type="entry name" value="Gal_Oxase/kelch_b-propeller"/>
</dbReference>
<dbReference type="SUPFAM" id="SSF50965">
    <property type="entry name" value="Galactose oxidase, central domain"/>
    <property type="match status" value="1"/>
</dbReference>
<dbReference type="EMBL" id="CACVBM020000399">
    <property type="protein sequence ID" value="CAA7018577.1"/>
    <property type="molecule type" value="Genomic_DNA"/>
</dbReference>
<comment type="caution">
    <text evidence="2">The sequence shown here is derived from an EMBL/GenBank/DDBJ whole genome shotgun (WGS) entry which is preliminary data.</text>
</comment>
<evidence type="ECO:0000259" key="1">
    <source>
        <dbReference type="Pfam" id="PF07734"/>
    </source>
</evidence>
<organism evidence="2 3">
    <name type="scientific">Microthlaspi erraticum</name>
    <dbReference type="NCBI Taxonomy" id="1685480"/>
    <lineage>
        <taxon>Eukaryota</taxon>
        <taxon>Viridiplantae</taxon>
        <taxon>Streptophyta</taxon>
        <taxon>Embryophyta</taxon>
        <taxon>Tracheophyta</taxon>
        <taxon>Spermatophyta</taxon>
        <taxon>Magnoliopsida</taxon>
        <taxon>eudicotyledons</taxon>
        <taxon>Gunneridae</taxon>
        <taxon>Pentapetalae</taxon>
        <taxon>rosids</taxon>
        <taxon>malvids</taxon>
        <taxon>Brassicales</taxon>
        <taxon>Brassicaceae</taxon>
        <taxon>Coluteocarpeae</taxon>
        <taxon>Microthlaspi</taxon>
    </lineage>
</organism>
<dbReference type="AlphaFoldDB" id="A0A6D2I035"/>
<protein>
    <recommendedName>
        <fullName evidence="1">F-box associated beta-propeller type 1 domain-containing protein</fullName>
    </recommendedName>
</protein>
<dbReference type="NCBIfam" id="TIGR01640">
    <property type="entry name" value="F_box_assoc_1"/>
    <property type="match status" value="1"/>
</dbReference>
<proteinExistence type="predicted"/>
<accession>A0A6D2I035</accession>